<dbReference type="PANTHER" id="PTHR19134:SF449">
    <property type="entry name" value="TYROSINE-PROTEIN PHOSPHATASE 1"/>
    <property type="match status" value="1"/>
</dbReference>
<dbReference type="InterPro" id="IPR000242">
    <property type="entry name" value="PTP_cat"/>
</dbReference>
<evidence type="ECO:0000313" key="5">
    <source>
        <dbReference type="Proteomes" id="UP000054097"/>
    </source>
</evidence>
<evidence type="ECO:0000259" key="2">
    <source>
        <dbReference type="PROSITE" id="PS50055"/>
    </source>
</evidence>
<accession>A0A0C3BLA9</accession>
<name>A0A0C3BLA9_SERVB</name>
<dbReference type="SUPFAM" id="SSF52799">
    <property type="entry name" value="(Phosphotyrosine protein) phosphatases II"/>
    <property type="match status" value="1"/>
</dbReference>
<protein>
    <recommendedName>
        <fullName evidence="6">Tyrosine specific protein phosphatases domain-containing protein</fullName>
    </recommendedName>
</protein>
<dbReference type="Pfam" id="PF00102">
    <property type="entry name" value="Y_phosphatase"/>
    <property type="match status" value="2"/>
</dbReference>
<dbReference type="InterPro" id="IPR029021">
    <property type="entry name" value="Prot-tyrosine_phosphatase-like"/>
</dbReference>
<evidence type="ECO:0008006" key="6">
    <source>
        <dbReference type="Google" id="ProtNLM"/>
    </source>
</evidence>
<sequence length="355" mass="39498">MTEIYIKRVEAELSNREAARVESHQAEPKEPAYAPHYRTSVAQVPANVRCNRYMDVVPYDRSRVILPTGTYINASWVKELAGGKWTIATQAPLERTAHSFLSMFLLPIAPPGSNSSPPPEANRLRTIVQLTPNMEGRLAKAFPYFPKTVGEEMKWPPPKHDHTPPIKVRLLEVSSPEEEGEQPSWKHSVLAVSYEGKEDSPHLVRHLHFLGWPDHGVPQDIRSLLQFMQFVEACNTDGTHTDAAINPDPPIVIGCSAGVGRTGTYIALASLLRAHGLNRPDTISVVDISNRKADWNGTSPISSPLGPLSEEIKEDKIAQEVDALREQRPMMVQSHAQLRFIYSVFLATLKLENGS</sequence>
<dbReference type="InterPro" id="IPR000387">
    <property type="entry name" value="Tyr_Pase_dom"/>
</dbReference>
<dbReference type="PANTHER" id="PTHR19134">
    <property type="entry name" value="RECEPTOR-TYPE TYROSINE-PROTEIN PHOSPHATASE"/>
    <property type="match status" value="1"/>
</dbReference>
<dbReference type="CDD" id="cd00047">
    <property type="entry name" value="PTPc"/>
    <property type="match status" value="1"/>
</dbReference>
<feature type="domain" description="Tyrosine specific protein phosphatases" evidence="3">
    <location>
        <begin position="225"/>
        <end position="339"/>
    </location>
</feature>
<dbReference type="PROSITE" id="PS50055">
    <property type="entry name" value="TYR_PHOSPHATASE_PTP"/>
    <property type="match status" value="1"/>
</dbReference>
<proteinExistence type="inferred from homology"/>
<reference evidence="5" key="2">
    <citation type="submission" date="2015-01" db="EMBL/GenBank/DDBJ databases">
        <title>Evolutionary Origins and Diversification of the Mycorrhizal Mutualists.</title>
        <authorList>
            <consortium name="DOE Joint Genome Institute"/>
            <consortium name="Mycorrhizal Genomics Consortium"/>
            <person name="Kohler A."/>
            <person name="Kuo A."/>
            <person name="Nagy L.G."/>
            <person name="Floudas D."/>
            <person name="Copeland A."/>
            <person name="Barry K.W."/>
            <person name="Cichocki N."/>
            <person name="Veneault-Fourrey C."/>
            <person name="LaButti K."/>
            <person name="Lindquist E.A."/>
            <person name="Lipzen A."/>
            <person name="Lundell T."/>
            <person name="Morin E."/>
            <person name="Murat C."/>
            <person name="Riley R."/>
            <person name="Ohm R."/>
            <person name="Sun H."/>
            <person name="Tunlid A."/>
            <person name="Henrissat B."/>
            <person name="Grigoriev I.V."/>
            <person name="Hibbett D.S."/>
            <person name="Martin F."/>
        </authorList>
    </citation>
    <scope>NUCLEOTIDE SEQUENCE [LARGE SCALE GENOMIC DNA]</scope>
    <source>
        <strain evidence="5">MAFF 305830</strain>
    </source>
</reference>
<dbReference type="PRINTS" id="PR00700">
    <property type="entry name" value="PRTYPHPHTASE"/>
</dbReference>
<keyword evidence="5" id="KW-1185">Reference proteome</keyword>
<dbReference type="Gene3D" id="3.90.190.10">
    <property type="entry name" value="Protein tyrosine phosphatase superfamily"/>
    <property type="match status" value="1"/>
</dbReference>
<dbReference type="InterPro" id="IPR003595">
    <property type="entry name" value="Tyr_Pase_cat"/>
</dbReference>
<dbReference type="PROSITE" id="PS50056">
    <property type="entry name" value="TYR_PHOSPHATASE_2"/>
    <property type="match status" value="1"/>
</dbReference>
<dbReference type="STRING" id="933852.A0A0C3BLA9"/>
<dbReference type="SMART" id="SM00194">
    <property type="entry name" value="PTPc"/>
    <property type="match status" value="1"/>
</dbReference>
<dbReference type="AlphaFoldDB" id="A0A0C3BLA9"/>
<dbReference type="InterPro" id="IPR050348">
    <property type="entry name" value="Protein-Tyr_Phosphatase"/>
</dbReference>
<dbReference type="HOGENOM" id="CLU_001645_9_13_1"/>
<reference evidence="4 5" key="1">
    <citation type="submission" date="2014-04" db="EMBL/GenBank/DDBJ databases">
        <authorList>
            <consortium name="DOE Joint Genome Institute"/>
            <person name="Kuo A."/>
            <person name="Zuccaro A."/>
            <person name="Kohler A."/>
            <person name="Nagy L.G."/>
            <person name="Floudas D."/>
            <person name="Copeland A."/>
            <person name="Barry K.W."/>
            <person name="Cichocki N."/>
            <person name="Veneault-Fourrey C."/>
            <person name="LaButti K."/>
            <person name="Lindquist E.A."/>
            <person name="Lipzen A."/>
            <person name="Lundell T."/>
            <person name="Morin E."/>
            <person name="Murat C."/>
            <person name="Sun H."/>
            <person name="Tunlid A."/>
            <person name="Henrissat B."/>
            <person name="Grigoriev I.V."/>
            <person name="Hibbett D.S."/>
            <person name="Martin F."/>
            <person name="Nordberg H.P."/>
            <person name="Cantor M.N."/>
            <person name="Hua S.X."/>
        </authorList>
    </citation>
    <scope>NUCLEOTIDE SEQUENCE [LARGE SCALE GENOMIC DNA]</scope>
    <source>
        <strain evidence="4 5">MAFF 305830</strain>
    </source>
</reference>
<dbReference type="EMBL" id="KN824280">
    <property type="protein sequence ID" value="KIM32241.1"/>
    <property type="molecule type" value="Genomic_DNA"/>
</dbReference>
<evidence type="ECO:0000256" key="1">
    <source>
        <dbReference type="ARBA" id="ARBA00009649"/>
    </source>
</evidence>
<organism evidence="4 5">
    <name type="scientific">Serendipita vermifera MAFF 305830</name>
    <dbReference type="NCBI Taxonomy" id="933852"/>
    <lineage>
        <taxon>Eukaryota</taxon>
        <taxon>Fungi</taxon>
        <taxon>Dikarya</taxon>
        <taxon>Basidiomycota</taxon>
        <taxon>Agaricomycotina</taxon>
        <taxon>Agaricomycetes</taxon>
        <taxon>Sebacinales</taxon>
        <taxon>Serendipitaceae</taxon>
        <taxon>Serendipita</taxon>
    </lineage>
</organism>
<gene>
    <name evidence="4" type="ORF">M408DRAFT_326875</name>
</gene>
<dbReference type="SMART" id="SM00404">
    <property type="entry name" value="PTPc_motif"/>
    <property type="match status" value="1"/>
</dbReference>
<feature type="domain" description="Tyrosine-protein phosphatase" evidence="2">
    <location>
        <begin position="14"/>
        <end position="348"/>
    </location>
</feature>
<dbReference type="OrthoDB" id="10253954at2759"/>
<dbReference type="Proteomes" id="UP000054097">
    <property type="component" value="Unassembled WGS sequence"/>
</dbReference>
<evidence type="ECO:0000259" key="3">
    <source>
        <dbReference type="PROSITE" id="PS50056"/>
    </source>
</evidence>
<comment type="similarity">
    <text evidence="1">Belongs to the protein-tyrosine phosphatase family. Non-receptor class subfamily.</text>
</comment>
<dbReference type="GO" id="GO:0004725">
    <property type="term" value="F:protein tyrosine phosphatase activity"/>
    <property type="evidence" value="ECO:0007669"/>
    <property type="project" value="InterPro"/>
</dbReference>
<evidence type="ECO:0000313" key="4">
    <source>
        <dbReference type="EMBL" id="KIM32241.1"/>
    </source>
</evidence>